<protein>
    <submittedName>
        <fullName evidence="2">Uncharacterized protein</fullName>
    </submittedName>
</protein>
<feature type="compositionally biased region" description="Polar residues" evidence="1">
    <location>
        <begin position="79"/>
        <end position="91"/>
    </location>
</feature>
<keyword evidence="3" id="KW-1185">Reference proteome</keyword>
<dbReference type="AlphaFoldDB" id="A0AA39J115"/>
<gene>
    <name evidence="2" type="ORF">EV421DRAFT_1909609</name>
</gene>
<reference evidence="2" key="1">
    <citation type="submission" date="2023-06" db="EMBL/GenBank/DDBJ databases">
        <authorList>
            <consortium name="Lawrence Berkeley National Laboratory"/>
            <person name="Ahrendt S."/>
            <person name="Sahu N."/>
            <person name="Indic B."/>
            <person name="Wong-Bajracharya J."/>
            <person name="Merenyi Z."/>
            <person name="Ke H.-M."/>
            <person name="Monk M."/>
            <person name="Kocsube S."/>
            <person name="Drula E."/>
            <person name="Lipzen A."/>
            <person name="Balint B."/>
            <person name="Henrissat B."/>
            <person name="Andreopoulos B."/>
            <person name="Martin F.M."/>
            <person name="Harder C.B."/>
            <person name="Rigling D."/>
            <person name="Ford K.L."/>
            <person name="Foster G.D."/>
            <person name="Pangilinan J."/>
            <person name="Papanicolaou A."/>
            <person name="Barry K."/>
            <person name="LaButti K."/>
            <person name="Viragh M."/>
            <person name="Koriabine M."/>
            <person name="Yan M."/>
            <person name="Riley R."/>
            <person name="Champramary S."/>
            <person name="Plett K.L."/>
            <person name="Tsai I.J."/>
            <person name="Slot J."/>
            <person name="Sipos G."/>
            <person name="Plett J."/>
            <person name="Nagy L.G."/>
            <person name="Grigoriev I.V."/>
        </authorList>
    </citation>
    <scope>NUCLEOTIDE SEQUENCE</scope>
    <source>
        <strain evidence="2">FPL87.14</strain>
    </source>
</reference>
<evidence type="ECO:0000313" key="2">
    <source>
        <dbReference type="EMBL" id="KAK0434108.1"/>
    </source>
</evidence>
<sequence length="435" mass="47588">MPKAGSRSTQNSNKKGILGESAAPKTGPQRSKRNTKGSQQEMASLVIKSSDKSIVDFTKGENGEGSNTANKPSHPGGSSRKQVQSCESSVLSADETTDPEVTSVQKGELLKLQMGILLREHLLLKKRHKELKGRLGNNDRESHPGPLTLKVDRFSNVEIHNMVESLNNDIVALCSAIAYELSRDLIPIALHPLVVDTVPAVVHITGALGRNFANLLLYKTDMGHGRLIVLLALQSILSKTCTDLIQFWSMNEEEQVVLQSLYSQFLIQSPDVAGHWRAMMRVRSKHAEPNSDLMTTTCECRLIDDIVKVLTAAGWREFNAEETINNKYGQHVKDVVELIIKLDKAMGEDVVSQDLHVYTAPPDIPFAPAHMADQNKGPSEGSSADDLVAVCTSIGLLAKCREPEDRGNVVGGVGPKEQILLKPIVILRSALEYIN</sequence>
<feature type="region of interest" description="Disordered" evidence="1">
    <location>
        <begin position="1"/>
        <end position="102"/>
    </location>
</feature>
<accession>A0AA39J115</accession>
<comment type="caution">
    <text evidence="2">The sequence shown here is derived from an EMBL/GenBank/DDBJ whole genome shotgun (WGS) entry which is preliminary data.</text>
</comment>
<evidence type="ECO:0000256" key="1">
    <source>
        <dbReference type="SAM" id="MobiDB-lite"/>
    </source>
</evidence>
<dbReference type="EMBL" id="JAUEPT010000074">
    <property type="protein sequence ID" value="KAK0434108.1"/>
    <property type="molecule type" value="Genomic_DNA"/>
</dbReference>
<dbReference type="Proteomes" id="UP001175226">
    <property type="component" value="Unassembled WGS sequence"/>
</dbReference>
<name>A0AA39J115_9AGAR</name>
<proteinExistence type="predicted"/>
<organism evidence="2 3">
    <name type="scientific">Armillaria borealis</name>
    <dbReference type="NCBI Taxonomy" id="47425"/>
    <lineage>
        <taxon>Eukaryota</taxon>
        <taxon>Fungi</taxon>
        <taxon>Dikarya</taxon>
        <taxon>Basidiomycota</taxon>
        <taxon>Agaricomycotina</taxon>
        <taxon>Agaricomycetes</taxon>
        <taxon>Agaricomycetidae</taxon>
        <taxon>Agaricales</taxon>
        <taxon>Marasmiineae</taxon>
        <taxon>Physalacriaceae</taxon>
        <taxon>Armillaria</taxon>
    </lineage>
</organism>
<evidence type="ECO:0000313" key="3">
    <source>
        <dbReference type="Proteomes" id="UP001175226"/>
    </source>
</evidence>
<feature type="compositionally biased region" description="Polar residues" evidence="1">
    <location>
        <begin position="1"/>
        <end position="14"/>
    </location>
</feature>
<feature type="compositionally biased region" description="Basic and acidic residues" evidence="1">
    <location>
        <begin position="49"/>
        <end position="62"/>
    </location>
</feature>